<dbReference type="InterPro" id="IPR002213">
    <property type="entry name" value="UDP_glucos_trans"/>
</dbReference>
<dbReference type="SMR" id="A0A498K1B7"/>
<comment type="similarity">
    <text evidence="1">Belongs to the UDP-glycosyltransferase family.</text>
</comment>
<dbReference type="Pfam" id="PF00201">
    <property type="entry name" value="UDPGT"/>
    <property type="match status" value="1"/>
</dbReference>
<dbReference type="GO" id="GO:0035251">
    <property type="term" value="F:UDP-glucosyltransferase activity"/>
    <property type="evidence" value="ECO:0007669"/>
    <property type="project" value="InterPro"/>
</dbReference>
<evidence type="ECO:0000313" key="4">
    <source>
        <dbReference type="EMBL" id="RXH99141.1"/>
    </source>
</evidence>
<name>A0A498K1B7_MALDO</name>
<keyword evidence="2" id="KW-0328">Glycosyltransferase</keyword>
<evidence type="ECO:0000256" key="1">
    <source>
        <dbReference type="ARBA" id="ARBA00009995"/>
    </source>
</evidence>
<dbReference type="FunFam" id="3.40.50.2000:FF:000087">
    <property type="entry name" value="Glycosyltransferase"/>
    <property type="match status" value="1"/>
</dbReference>
<sequence>MGAKKLHIAMYPWFAMGHLTSFLHISNKLAERGHRISFFIPVKTLQKLEAFNLYPDRIAFIPINVPHVPGLPPGTETTADVPFPLHSLLMTAMDLTRPEIGQALRELKPDFVFFDFTQWMPELLHELDMGTKSIHYCTISPATVLYLSTPERNLMEKQPTVADLMLPPPSFPASSITLRTHEARGLVDVMLKEFGRGVTFMQRQFRSFSGCDAIAFKTCREIEGPYCDYIGTQLRKPVFLAGPVVPETPTKELDEKWSKWLERFEAKSMIYCAFGSECILKIDQFQELLFGFEITGLPFFAALKPPMGAESIESALPEGFAERTRERGVVYGGWVQQPLFLRHPSVGCFVTHCGSGSLSEALVNECQLVLLPNVGDQIINARVMSRDLKVGVEVEKGDLDGLFTKEGVSKAVEAVMEDGGEVAEEVRSNHAKWRDFLCRKELENSYLNSFEQKLHQLLE</sequence>
<dbReference type="InterPro" id="IPR050481">
    <property type="entry name" value="UDP-glycosyltransf_plant"/>
</dbReference>
<dbReference type="Gene3D" id="3.40.50.2000">
    <property type="entry name" value="Glycogen Phosphorylase B"/>
    <property type="match status" value="2"/>
</dbReference>
<dbReference type="Proteomes" id="UP000290289">
    <property type="component" value="Chromosome 5"/>
</dbReference>
<evidence type="ECO:0000313" key="5">
    <source>
        <dbReference type="Proteomes" id="UP000290289"/>
    </source>
</evidence>
<reference evidence="4 5" key="1">
    <citation type="submission" date="2018-10" db="EMBL/GenBank/DDBJ databases">
        <title>A high-quality apple genome assembly.</title>
        <authorList>
            <person name="Hu J."/>
        </authorList>
    </citation>
    <scope>NUCLEOTIDE SEQUENCE [LARGE SCALE GENOMIC DNA]</scope>
    <source>
        <strain evidence="5">cv. HFTH1</strain>
        <tissue evidence="4">Young leaf</tissue>
    </source>
</reference>
<keyword evidence="5" id="KW-1185">Reference proteome</keyword>
<proteinExistence type="inferred from homology"/>
<dbReference type="FunFam" id="3.40.50.2000:FF:000037">
    <property type="entry name" value="Glycosyltransferase"/>
    <property type="match status" value="1"/>
</dbReference>
<evidence type="ECO:0000256" key="2">
    <source>
        <dbReference type="ARBA" id="ARBA00022676"/>
    </source>
</evidence>
<dbReference type="AlphaFoldDB" id="A0A498K1B7"/>
<evidence type="ECO:0000256" key="3">
    <source>
        <dbReference type="ARBA" id="ARBA00022679"/>
    </source>
</evidence>
<dbReference type="STRING" id="3750.A0A498K1B7"/>
<dbReference type="CDD" id="cd03784">
    <property type="entry name" value="GT1_Gtf-like"/>
    <property type="match status" value="1"/>
</dbReference>
<evidence type="ECO:0008006" key="6">
    <source>
        <dbReference type="Google" id="ProtNLM"/>
    </source>
</evidence>
<dbReference type="PANTHER" id="PTHR48049:SF167">
    <property type="entry name" value="GLYCOSYLTRANSFERASE"/>
    <property type="match status" value="1"/>
</dbReference>
<keyword evidence="3" id="KW-0808">Transferase</keyword>
<dbReference type="SUPFAM" id="SSF53756">
    <property type="entry name" value="UDP-Glycosyltransferase/glycogen phosphorylase"/>
    <property type="match status" value="1"/>
</dbReference>
<dbReference type="PANTHER" id="PTHR48049">
    <property type="entry name" value="GLYCOSYLTRANSFERASE"/>
    <property type="match status" value="1"/>
</dbReference>
<dbReference type="EMBL" id="RDQH01000331">
    <property type="protein sequence ID" value="RXH99141.1"/>
    <property type="molecule type" value="Genomic_DNA"/>
</dbReference>
<comment type="caution">
    <text evidence="4">The sequence shown here is derived from an EMBL/GenBank/DDBJ whole genome shotgun (WGS) entry which is preliminary data.</text>
</comment>
<protein>
    <recommendedName>
        <fullName evidence="6">Glycosyltransferase</fullName>
    </recommendedName>
</protein>
<gene>
    <name evidence="4" type="ORF">DVH24_011466</name>
</gene>
<accession>A0A498K1B7</accession>
<organism evidence="4 5">
    <name type="scientific">Malus domestica</name>
    <name type="common">Apple</name>
    <name type="synonym">Pyrus malus</name>
    <dbReference type="NCBI Taxonomy" id="3750"/>
    <lineage>
        <taxon>Eukaryota</taxon>
        <taxon>Viridiplantae</taxon>
        <taxon>Streptophyta</taxon>
        <taxon>Embryophyta</taxon>
        <taxon>Tracheophyta</taxon>
        <taxon>Spermatophyta</taxon>
        <taxon>Magnoliopsida</taxon>
        <taxon>eudicotyledons</taxon>
        <taxon>Gunneridae</taxon>
        <taxon>Pentapetalae</taxon>
        <taxon>rosids</taxon>
        <taxon>fabids</taxon>
        <taxon>Rosales</taxon>
        <taxon>Rosaceae</taxon>
        <taxon>Amygdaloideae</taxon>
        <taxon>Maleae</taxon>
        <taxon>Malus</taxon>
    </lineage>
</organism>